<evidence type="ECO:0000256" key="1">
    <source>
        <dbReference type="SAM" id="Phobius"/>
    </source>
</evidence>
<proteinExistence type="predicted"/>
<dbReference type="Proteomes" id="UP000284779">
    <property type="component" value="Unassembled WGS sequence"/>
</dbReference>
<evidence type="ECO:0000313" key="4">
    <source>
        <dbReference type="Proteomes" id="UP000284779"/>
    </source>
</evidence>
<keyword evidence="1" id="KW-0472">Membrane</keyword>
<evidence type="ECO:0000259" key="2">
    <source>
        <dbReference type="Pfam" id="PF13529"/>
    </source>
</evidence>
<sequence>MENNRDYTRRSRRRRELTPREKLLIILKRNIYPIALVVIIIFSIVVILPAEKSREAKKEVTASITENKNKTAQKETETTTNKNTKVYKTIKPKTRTTEKIVAELKERSKHDEKYKKIYDRIDEYPKGMLNAVLNNPEMQDFLIGYPDNQYTLKYLKTQSDESEETTLTEAETVQETTAQDSNEEIDLSDIKITEKERKSAHPLFIQWDERWAYIPYGDENIGMAGCGPTCMSMVIVGLTHNSEATPAEIARHSEESGYYVNGQGTSWLLMSQVAKNYGITVNQMAVSQIEMENALDNGNMLICSVGAGDFTTQGHFIVIYGYTDEGFLVNDPYCKVRSTKKWSFDRIKDQIKTIWRYSY</sequence>
<dbReference type="InterPro" id="IPR039564">
    <property type="entry name" value="Peptidase_C39-like"/>
</dbReference>
<dbReference type="InterPro" id="IPR038765">
    <property type="entry name" value="Papain-like_cys_pep_sf"/>
</dbReference>
<name>A0A413RC81_9FIRM</name>
<dbReference type="Pfam" id="PF13529">
    <property type="entry name" value="Peptidase_C39_2"/>
    <property type="match status" value="1"/>
</dbReference>
<keyword evidence="4" id="KW-1185">Reference proteome</keyword>
<dbReference type="RefSeq" id="WP_005359481.1">
    <property type="nucleotide sequence ID" value="NZ_CAUBDO010000043.1"/>
</dbReference>
<evidence type="ECO:0000313" key="3">
    <source>
        <dbReference type="EMBL" id="RHA20200.1"/>
    </source>
</evidence>
<dbReference type="SUPFAM" id="SSF54001">
    <property type="entry name" value="Cysteine proteinases"/>
    <property type="match status" value="1"/>
</dbReference>
<organism evidence="3 4">
    <name type="scientific">Eubacterium ventriosum</name>
    <dbReference type="NCBI Taxonomy" id="39496"/>
    <lineage>
        <taxon>Bacteria</taxon>
        <taxon>Bacillati</taxon>
        <taxon>Bacillota</taxon>
        <taxon>Clostridia</taxon>
        <taxon>Eubacteriales</taxon>
        <taxon>Eubacteriaceae</taxon>
        <taxon>Eubacterium</taxon>
    </lineage>
</organism>
<dbReference type="Gene3D" id="3.90.70.10">
    <property type="entry name" value="Cysteine proteinases"/>
    <property type="match status" value="1"/>
</dbReference>
<comment type="caution">
    <text evidence="3">The sequence shown here is derived from an EMBL/GenBank/DDBJ whole genome shotgun (WGS) entry which is preliminary data.</text>
</comment>
<accession>A0A413RC81</accession>
<keyword evidence="1" id="KW-0812">Transmembrane</keyword>
<protein>
    <recommendedName>
        <fullName evidence="2">Peptidase C39-like domain-containing protein</fullName>
    </recommendedName>
</protein>
<dbReference type="AlphaFoldDB" id="A0A413RC81"/>
<keyword evidence="1" id="KW-1133">Transmembrane helix</keyword>
<gene>
    <name evidence="3" type="ORF">DW944_03450</name>
</gene>
<feature type="domain" description="Peptidase C39-like" evidence="2">
    <location>
        <begin position="202"/>
        <end position="333"/>
    </location>
</feature>
<reference evidence="3 4" key="1">
    <citation type="submission" date="2018-08" db="EMBL/GenBank/DDBJ databases">
        <title>A genome reference for cultivated species of the human gut microbiota.</title>
        <authorList>
            <person name="Zou Y."/>
            <person name="Xue W."/>
            <person name="Luo G."/>
        </authorList>
    </citation>
    <scope>NUCLEOTIDE SEQUENCE [LARGE SCALE GENOMIC DNA]</scope>
    <source>
        <strain evidence="3 4">AM44-11BH</strain>
    </source>
</reference>
<dbReference type="EMBL" id="QSFD01000002">
    <property type="protein sequence ID" value="RHA20200.1"/>
    <property type="molecule type" value="Genomic_DNA"/>
</dbReference>
<feature type="transmembrane region" description="Helical" evidence="1">
    <location>
        <begin position="30"/>
        <end position="50"/>
    </location>
</feature>